<dbReference type="AlphaFoldDB" id="A0A1R3T3Y5"/>
<evidence type="ECO:0000313" key="9">
    <source>
        <dbReference type="Proteomes" id="UP000187464"/>
    </source>
</evidence>
<dbReference type="STRING" id="1642647.PSM36_1950"/>
<organism evidence="8 9">
    <name type="scientific">Proteiniphilum saccharofermentans</name>
    <dbReference type="NCBI Taxonomy" id="1642647"/>
    <lineage>
        <taxon>Bacteria</taxon>
        <taxon>Pseudomonadati</taxon>
        <taxon>Bacteroidota</taxon>
        <taxon>Bacteroidia</taxon>
        <taxon>Bacteroidales</taxon>
        <taxon>Dysgonomonadaceae</taxon>
        <taxon>Proteiniphilum</taxon>
    </lineage>
</organism>
<dbReference type="GO" id="GO:0005886">
    <property type="term" value="C:plasma membrane"/>
    <property type="evidence" value="ECO:0007669"/>
    <property type="project" value="TreeGrafter"/>
</dbReference>
<dbReference type="KEGG" id="psac:PSM36_1950"/>
<name>A0A1R3T3Y5_9BACT</name>
<keyword evidence="2" id="KW-0813">Transport</keyword>
<dbReference type="EMBL" id="LT605205">
    <property type="protein sequence ID" value="SCD20759.1"/>
    <property type="molecule type" value="Genomic_DNA"/>
</dbReference>
<dbReference type="FunFam" id="1.20.1080.10:FF:000011">
    <property type="entry name" value="Formate family transporter"/>
    <property type="match status" value="1"/>
</dbReference>
<feature type="transmembrane region" description="Helical" evidence="7">
    <location>
        <begin position="70"/>
        <end position="99"/>
    </location>
</feature>
<accession>A0A1R3T3Y5</accession>
<evidence type="ECO:0000256" key="4">
    <source>
        <dbReference type="ARBA" id="ARBA00022989"/>
    </source>
</evidence>
<dbReference type="InterPro" id="IPR000292">
    <property type="entry name" value="For/NO2_transpt"/>
</dbReference>
<keyword evidence="5 7" id="KW-0472">Membrane</keyword>
<evidence type="ECO:0000256" key="7">
    <source>
        <dbReference type="SAM" id="Phobius"/>
    </source>
</evidence>
<keyword evidence="4 7" id="KW-1133">Transmembrane helix</keyword>
<comment type="subcellular location">
    <subcellularLocation>
        <location evidence="1">Membrane</location>
        <topology evidence="1">Multi-pass membrane protein</topology>
    </subcellularLocation>
</comment>
<keyword evidence="3 7" id="KW-0812">Transmembrane</keyword>
<evidence type="ECO:0000256" key="1">
    <source>
        <dbReference type="ARBA" id="ARBA00004141"/>
    </source>
</evidence>
<dbReference type="GO" id="GO:0015499">
    <property type="term" value="F:formate transmembrane transporter activity"/>
    <property type="evidence" value="ECO:0007669"/>
    <property type="project" value="TreeGrafter"/>
</dbReference>
<feature type="transmembrane region" description="Helical" evidence="7">
    <location>
        <begin position="234"/>
        <end position="258"/>
    </location>
</feature>
<keyword evidence="9" id="KW-1185">Reference proteome</keyword>
<protein>
    <submittedName>
        <fullName evidence="8">Formate/nitrite transporter</fullName>
    </submittedName>
</protein>
<feature type="transmembrane region" description="Helical" evidence="7">
    <location>
        <begin position="111"/>
        <end position="137"/>
    </location>
</feature>
<dbReference type="Proteomes" id="UP000187464">
    <property type="component" value="Chromosome I"/>
</dbReference>
<evidence type="ECO:0000256" key="5">
    <source>
        <dbReference type="ARBA" id="ARBA00023136"/>
    </source>
</evidence>
<dbReference type="PANTHER" id="PTHR30520">
    <property type="entry name" value="FORMATE TRANSPORTER-RELATED"/>
    <property type="match status" value="1"/>
</dbReference>
<evidence type="ECO:0000256" key="3">
    <source>
        <dbReference type="ARBA" id="ARBA00022692"/>
    </source>
</evidence>
<proteinExistence type="inferred from homology"/>
<dbReference type="PANTHER" id="PTHR30520:SF6">
    <property type="entry name" value="FORMATE_NITRATE FAMILY TRANSPORTER (EUROFUNG)"/>
    <property type="match status" value="1"/>
</dbReference>
<feature type="transmembrane region" description="Helical" evidence="7">
    <location>
        <begin position="157"/>
        <end position="178"/>
    </location>
</feature>
<dbReference type="Gene3D" id="1.20.1080.10">
    <property type="entry name" value="Glycerol uptake facilitator protein"/>
    <property type="match status" value="1"/>
</dbReference>
<evidence type="ECO:0000313" key="8">
    <source>
        <dbReference type="EMBL" id="SCD20759.1"/>
    </source>
</evidence>
<sequence>MNYYTPAEAAEAFRITAINKSKLPFLHFAIAAILGGAFIALGGLLTVMVAGGMPETGSTNPGLMKFVAGALFPVGLIMVSVTGADLFTSDCAGLTFPLLKRDVSVVKVVKILLLSYLFNFVGAQFIAFVLSANVGLFDKEPWQSYLHHYSEVKVNQDFVRVFIKGIAANWLVCLGMFMGYTAKDITGKSIAIWIPIMIFVVLGYEHSVANMFFIPAAIYSGADITWAGFLSKNLFPATLGNIVGGMLLVGTVYWYLFLRQPQKTDKHN</sequence>
<feature type="transmembrane region" description="Helical" evidence="7">
    <location>
        <begin position="25"/>
        <end position="50"/>
    </location>
</feature>
<feature type="transmembrane region" description="Helical" evidence="7">
    <location>
        <begin position="190"/>
        <end position="214"/>
    </location>
</feature>
<evidence type="ECO:0000256" key="6">
    <source>
        <dbReference type="ARBA" id="ARBA00049660"/>
    </source>
</evidence>
<comment type="similarity">
    <text evidence="6">Belongs to the FNT transporter (TC 1.A.16) family.</text>
</comment>
<gene>
    <name evidence="8" type="ORF">PSM36_1950</name>
</gene>
<dbReference type="Pfam" id="PF01226">
    <property type="entry name" value="Form_Nir_trans"/>
    <property type="match status" value="1"/>
</dbReference>
<evidence type="ECO:0000256" key="2">
    <source>
        <dbReference type="ARBA" id="ARBA00022448"/>
    </source>
</evidence>
<reference evidence="8 9" key="1">
    <citation type="submission" date="2016-08" db="EMBL/GenBank/DDBJ databases">
        <authorList>
            <person name="Seilhamer J.J."/>
        </authorList>
    </citation>
    <scope>NUCLEOTIDE SEQUENCE [LARGE SCALE GENOMIC DNA]</scope>
    <source>
        <strain evidence="8">M3/6</strain>
    </source>
</reference>
<dbReference type="InterPro" id="IPR023271">
    <property type="entry name" value="Aquaporin-like"/>
</dbReference>
<dbReference type="RefSeq" id="WP_076930714.1">
    <property type="nucleotide sequence ID" value="NZ_LT605205.1"/>
</dbReference>
<dbReference type="NCBIfam" id="TIGR00790">
    <property type="entry name" value="fnt"/>
    <property type="match status" value="1"/>
</dbReference>